<accession>A0A921U2A2</accession>
<dbReference type="EMBL" id="CM027689">
    <property type="protein sequence ID" value="KAG0515488.1"/>
    <property type="molecule type" value="Genomic_DNA"/>
</dbReference>
<comment type="caution">
    <text evidence="1">The sequence shown here is derived from an EMBL/GenBank/DDBJ whole genome shotgun (WGS) entry which is preliminary data.</text>
</comment>
<reference evidence="1" key="2">
    <citation type="submission" date="2020-10" db="EMBL/GenBank/DDBJ databases">
        <authorList>
            <person name="Cooper E.A."/>
            <person name="Brenton Z.W."/>
            <person name="Flinn B.S."/>
            <person name="Jenkins J."/>
            <person name="Shu S."/>
            <person name="Flowers D."/>
            <person name="Luo F."/>
            <person name="Wang Y."/>
            <person name="Xia P."/>
            <person name="Barry K."/>
            <person name="Daum C."/>
            <person name="Lipzen A."/>
            <person name="Yoshinaga Y."/>
            <person name="Schmutz J."/>
            <person name="Saski C."/>
            <person name="Vermerris W."/>
            <person name="Kresovich S."/>
        </authorList>
    </citation>
    <scope>NUCLEOTIDE SEQUENCE</scope>
</reference>
<dbReference type="Proteomes" id="UP000807115">
    <property type="component" value="Chromosome 10"/>
</dbReference>
<proteinExistence type="predicted"/>
<organism evidence="1 2">
    <name type="scientific">Sorghum bicolor</name>
    <name type="common">Sorghum</name>
    <name type="synonym">Sorghum vulgare</name>
    <dbReference type="NCBI Taxonomy" id="4558"/>
    <lineage>
        <taxon>Eukaryota</taxon>
        <taxon>Viridiplantae</taxon>
        <taxon>Streptophyta</taxon>
        <taxon>Embryophyta</taxon>
        <taxon>Tracheophyta</taxon>
        <taxon>Spermatophyta</taxon>
        <taxon>Magnoliopsida</taxon>
        <taxon>Liliopsida</taxon>
        <taxon>Poales</taxon>
        <taxon>Poaceae</taxon>
        <taxon>PACMAD clade</taxon>
        <taxon>Panicoideae</taxon>
        <taxon>Andropogonodae</taxon>
        <taxon>Andropogoneae</taxon>
        <taxon>Sorghinae</taxon>
        <taxon>Sorghum</taxon>
    </lineage>
</organism>
<evidence type="ECO:0000313" key="1">
    <source>
        <dbReference type="EMBL" id="KAG0515488.1"/>
    </source>
</evidence>
<sequence length="126" mass="13277">MISGPAYPLTARLQSQAAAFTYRPRLAFLVQGQRKAPQQARSSREGERAAPVRCLSGCHEGKRYGAPCFLGPDSNLLVVLHELAVAGTAINPGIPASEILIPVAAIDRNTMEVLGAACCWCGSVDG</sequence>
<dbReference type="AlphaFoldDB" id="A0A921U2A2"/>
<gene>
    <name evidence="1" type="ORF">BDA96_10G283100</name>
</gene>
<name>A0A921U2A2_SORBI</name>
<reference evidence="1" key="1">
    <citation type="journal article" date="2019" name="BMC Genomics">
        <title>A new reference genome for Sorghum bicolor reveals high levels of sequence similarity between sweet and grain genotypes: implications for the genetics of sugar metabolism.</title>
        <authorList>
            <person name="Cooper E.A."/>
            <person name="Brenton Z.W."/>
            <person name="Flinn B.S."/>
            <person name="Jenkins J."/>
            <person name="Shu S."/>
            <person name="Flowers D."/>
            <person name="Luo F."/>
            <person name="Wang Y."/>
            <person name="Xia P."/>
            <person name="Barry K."/>
            <person name="Daum C."/>
            <person name="Lipzen A."/>
            <person name="Yoshinaga Y."/>
            <person name="Schmutz J."/>
            <person name="Saski C."/>
            <person name="Vermerris W."/>
            <person name="Kresovich S."/>
        </authorList>
    </citation>
    <scope>NUCLEOTIDE SEQUENCE</scope>
</reference>
<protein>
    <submittedName>
        <fullName evidence="1">Uncharacterized protein</fullName>
    </submittedName>
</protein>
<evidence type="ECO:0000313" key="2">
    <source>
        <dbReference type="Proteomes" id="UP000807115"/>
    </source>
</evidence>